<organism evidence="2 3">
    <name type="scientific">Micrococcus terreus</name>
    <dbReference type="NCBI Taxonomy" id="574650"/>
    <lineage>
        <taxon>Bacteria</taxon>
        <taxon>Bacillati</taxon>
        <taxon>Actinomycetota</taxon>
        <taxon>Actinomycetes</taxon>
        <taxon>Micrococcales</taxon>
        <taxon>Micrococcaceae</taxon>
        <taxon>Micrococcus</taxon>
    </lineage>
</organism>
<evidence type="ECO:0000313" key="3">
    <source>
        <dbReference type="Proteomes" id="UP000198881"/>
    </source>
</evidence>
<feature type="transmembrane region" description="Helical" evidence="1">
    <location>
        <begin position="419"/>
        <end position="438"/>
    </location>
</feature>
<feature type="transmembrane region" description="Helical" evidence="1">
    <location>
        <begin position="252"/>
        <end position="269"/>
    </location>
</feature>
<dbReference type="Proteomes" id="UP000198881">
    <property type="component" value="Unassembled WGS sequence"/>
</dbReference>
<evidence type="ECO:0000256" key="1">
    <source>
        <dbReference type="SAM" id="Phobius"/>
    </source>
</evidence>
<feature type="transmembrane region" description="Helical" evidence="1">
    <location>
        <begin position="37"/>
        <end position="53"/>
    </location>
</feature>
<feature type="transmembrane region" description="Helical" evidence="1">
    <location>
        <begin position="387"/>
        <end position="407"/>
    </location>
</feature>
<dbReference type="EMBL" id="FPCG01000001">
    <property type="protein sequence ID" value="SFV20183.1"/>
    <property type="molecule type" value="Genomic_DNA"/>
</dbReference>
<keyword evidence="1" id="KW-0812">Transmembrane</keyword>
<proteinExistence type="predicted"/>
<evidence type="ECO:0008006" key="4">
    <source>
        <dbReference type="Google" id="ProtNLM"/>
    </source>
</evidence>
<reference evidence="2 3" key="1">
    <citation type="submission" date="2016-10" db="EMBL/GenBank/DDBJ databases">
        <authorList>
            <person name="de Groot N.N."/>
        </authorList>
    </citation>
    <scope>NUCLEOTIDE SEQUENCE [LARGE SCALE GENOMIC DNA]</scope>
    <source>
        <strain evidence="2 3">CGMCC 1.7054</strain>
    </source>
</reference>
<dbReference type="AlphaFoldDB" id="A0A1I7ME25"/>
<feature type="transmembrane region" description="Helical" evidence="1">
    <location>
        <begin position="195"/>
        <end position="216"/>
    </location>
</feature>
<gene>
    <name evidence="2" type="ORF">SAMN04487966_101200</name>
</gene>
<sequence>MIRKTSASLLVLSLIALLLLAFLYVGASAKGDQESRLAGPAIVHATLSALYFMRLARVKSRSTAVWTFFGAFEFLRGSVVPLLILYVGQDPVPYRDYGSYSSAEKVLWVGVIYFAAVFLFSFFAMRSKTPSSKLTSPVGGRSLRTGVTDRVIVILMCLGIVGLVLRFPSVDSLWSFVTIEDYRVLQSAGQDVQSGIAQLTSNLLRPMLPLAIALLLVRRREKSGKLSFLLIIVLLIVSYFSLGSYGLNRATLLIPLVGVLASYIIYFDIEIKFRRIVWVSLLAGLAFIQIGSFRSELFAPSGAYVAEGSWLRTTVQTVLLYGQSPLQTAIIFDGSYWPGGTVIASILSPIPGIGEVWRNDTGTAFYNQLIYGNSLTRDQILLSWLEVFLSSNIVGLLLFAVILVVAFKIVQVIHDRASSFVSIYASVLLIAFASQVSITSINAFIQSFIYLVLVPLSLSFLDGARSDKHATLVLGRSSDCG</sequence>
<keyword evidence="3" id="KW-1185">Reference proteome</keyword>
<feature type="transmembrane region" description="Helical" evidence="1">
    <location>
        <begin position="276"/>
        <end position="293"/>
    </location>
</feature>
<keyword evidence="1" id="KW-0472">Membrane</keyword>
<feature type="transmembrane region" description="Helical" evidence="1">
    <location>
        <begin position="65"/>
        <end position="86"/>
    </location>
</feature>
<accession>A0A1I7ME25</accession>
<feature type="transmembrane region" description="Helical" evidence="1">
    <location>
        <begin position="228"/>
        <end position="246"/>
    </location>
</feature>
<feature type="transmembrane region" description="Helical" evidence="1">
    <location>
        <begin position="106"/>
        <end position="126"/>
    </location>
</feature>
<evidence type="ECO:0000313" key="2">
    <source>
        <dbReference type="EMBL" id="SFV20183.1"/>
    </source>
</evidence>
<keyword evidence="1" id="KW-1133">Transmembrane helix</keyword>
<feature type="transmembrane region" description="Helical" evidence="1">
    <location>
        <begin position="444"/>
        <end position="461"/>
    </location>
</feature>
<feature type="transmembrane region" description="Helical" evidence="1">
    <location>
        <begin position="147"/>
        <end position="167"/>
    </location>
</feature>
<dbReference type="STRING" id="574650.SAMN04487966_101200"/>
<name>A0A1I7ME25_9MICC</name>
<protein>
    <recommendedName>
        <fullName evidence="4">Oligosaccharide repeat unit polymerase</fullName>
    </recommendedName>
</protein>